<dbReference type="Gene3D" id="2.130.10.30">
    <property type="entry name" value="Regulator of chromosome condensation 1/beta-lactamase-inhibitor protein II"/>
    <property type="match status" value="2"/>
</dbReference>
<gene>
    <name evidence="1" type="ORF">G127AT_09020</name>
</gene>
<evidence type="ECO:0000313" key="2">
    <source>
        <dbReference type="Proteomes" id="UP000671914"/>
    </source>
</evidence>
<evidence type="ECO:0008006" key="3">
    <source>
        <dbReference type="Google" id="ProtNLM"/>
    </source>
</evidence>
<dbReference type="KEGG" id="aarc:G127AT_09020"/>
<dbReference type="InterPro" id="IPR051553">
    <property type="entry name" value="Ran_GTPase-activating"/>
</dbReference>
<keyword evidence="2" id="KW-1185">Reference proteome</keyword>
<dbReference type="GO" id="GO:0005085">
    <property type="term" value="F:guanyl-nucleotide exchange factor activity"/>
    <property type="evidence" value="ECO:0007669"/>
    <property type="project" value="TreeGrafter"/>
</dbReference>
<accession>A0A975IP19</accession>
<dbReference type="AlphaFoldDB" id="A0A975IP19"/>
<dbReference type="PANTHER" id="PTHR45982">
    <property type="entry name" value="REGULATOR OF CHROMOSOME CONDENSATION"/>
    <property type="match status" value="1"/>
</dbReference>
<protein>
    <recommendedName>
        <fullName evidence="3">Chromosome condensation regulator RCC1</fullName>
    </recommendedName>
</protein>
<sequence>MIAAASVTPTAAEYTDTSHARTDSIVAHAANAVPEAAPGLSTTSHLTRTGIGLSTTGTVYWWGGLDQDGGLLIASPRELLAGPLVPFRSVAEVSQVSAGRFGFNALASDGTVWGWGAEHAHDGTETVGVLAEAARTNCGVGAFLAIPCPRQVRIGTAWNGSGALLTNILSISSTAAAGAGIREDGTIWHWGASSDGGSSGAGAAQLGGLPDPSVAGKPVYLKGAASTFFTILENGDVYYWGGAEGTSSLPPGTANAASTATYLAELAPWMKGNVEPGDPYIVAVDGGQNMGAALLSDGQVLSWSRTSADRTGRGAPLTPALTGLSGITSMQFSSTGVALLDSNGTLWGYGAPGDAGELSTLPSVVDTDVVQFISSGAFYAWQKRDGTFWGRGDNVNAALGPMPSLSPGTNRQISIPRTDWALEMLTR</sequence>
<organism evidence="1 2">
    <name type="scientific">Agromyces archimandritae</name>
    <dbReference type="NCBI Taxonomy" id="2781962"/>
    <lineage>
        <taxon>Bacteria</taxon>
        <taxon>Bacillati</taxon>
        <taxon>Actinomycetota</taxon>
        <taxon>Actinomycetes</taxon>
        <taxon>Micrococcales</taxon>
        <taxon>Microbacteriaceae</taxon>
        <taxon>Agromyces</taxon>
    </lineage>
</organism>
<proteinExistence type="predicted"/>
<dbReference type="InterPro" id="IPR009091">
    <property type="entry name" value="RCC1/BLIP-II"/>
</dbReference>
<reference evidence="1" key="1">
    <citation type="submission" date="2021-03" db="EMBL/GenBank/DDBJ databases">
        <title>Agromyces archimandritus sp. nov., isolated from the cockroach Archimandrita tessellata.</title>
        <authorList>
            <person name="Guzman J."/>
            <person name="Ortuzar M."/>
            <person name="Poehlein A."/>
            <person name="Daniel R."/>
            <person name="Trujillo M."/>
            <person name="Vilcinskas A."/>
        </authorList>
    </citation>
    <scope>NUCLEOTIDE SEQUENCE</scope>
    <source>
        <strain evidence="1">G127AT</strain>
    </source>
</reference>
<dbReference type="RefSeq" id="WP_210896151.1">
    <property type="nucleotide sequence ID" value="NZ_CP071696.1"/>
</dbReference>
<dbReference type="PANTHER" id="PTHR45982:SF1">
    <property type="entry name" value="REGULATOR OF CHROMOSOME CONDENSATION"/>
    <property type="match status" value="1"/>
</dbReference>
<dbReference type="SUPFAM" id="SSF50985">
    <property type="entry name" value="RCC1/BLIP-II"/>
    <property type="match status" value="1"/>
</dbReference>
<dbReference type="EMBL" id="CP071696">
    <property type="protein sequence ID" value="QTX03501.1"/>
    <property type="molecule type" value="Genomic_DNA"/>
</dbReference>
<evidence type="ECO:0000313" key="1">
    <source>
        <dbReference type="EMBL" id="QTX03501.1"/>
    </source>
</evidence>
<name>A0A975IP19_9MICO</name>
<dbReference type="GO" id="GO:0005737">
    <property type="term" value="C:cytoplasm"/>
    <property type="evidence" value="ECO:0007669"/>
    <property type="project" value="TreeGrafter"/>
</dbReference>
<dbReference type="Proteomes" id="UP000671914">
    <property type="component" value="Chromosome"/>
</dbReference>